<keyword evidence="4" id="KW-0547">Nucleotide-binding</keyword>
<dbReference type="InterPro" id="IPR027417">
    <property type="entry name" value="P-loop_NTPase"/>
</dbReference>
<dbReference type="PROSITE" id="PS50893">
    <property type="entry name" value="ABC_TRANSPORTER_2"/>
    <property type="match status" value="2"/>
</dbReference>
<dbReference type="InterPro" id="IPR003593">
    <property type="entry name" value="AAA+_ATPase"/>
</dbReference>
<evidence type="ECO:0000256" key="2">
    <source>
        <dbReference type="ARBA" id="ARBA00022597"/>
    </source>
</evidence>
<keyword evidence="8" id="KW-1185">Reference proteome</keyword>
<sequence>MTQAPIIRVESASKFYSGIAALEEVTFDLHPGEIHALAGENGAGKSTLCKLIAGVTTPSTGRIFVDGEEVSFANPKDATERGIAMVFQETSLVPQLTVAQNMVLGREKPLNSVRRVRNAARQVLQSLNFKVDPTQLAGSLSTAKRQMVEIARAVLNEARVVILDEPTAALTPEETDHLFDLVKQLQKRGVALIFISHALEEALNHADRITVLRNGRLMTTGPAKDFDRAALIRHMIGDDLVETAANRGPARARAAAPVLQVEDLRMGSMVNNMSFSVFPGEVTGIAGLIGSGRSEAAKVVVGHTKRNLDGGRIWLDGKEVRYTAPSQAIADGIAYVSEDRKYDGFFDTMSVARNIGLGWLAKFRGRQVLMPKERLRSVADHWRDRLAIHGAEGGKPVVYLSGGNQQKVVIAKSLAQEPRLVIFDEPTRGVDVGAIAEIRRIIRGFADSGAGVILISSYLPEILDLSDRILVAKSGTIVAEFARDEATAQRILHAAIH</sequence>
<dbReference type="PANTHER" id="PTHR43790">
    <property type="entry name" value="CARBOHYDRATE TRANSPORT ATP-BINDING PROTEIN MG119-RELATED"/>
    <property type="match status" value="1"/>
</dbReference>
<evidence type="ECO:0000313" key="7">
    <source>
        <dbReference type="EMBL" id="MWB78313.1"/>
    </source>
</evidence>
<keyword evidence="5 7" id="KW-0067">ATP-binding</keyword>
<evidence type="ECO:0000256" key="1">
    <source>
        <dbReference type="ARBA" id="ARBA00022448"/>
    </source>
</evidence>
<dbReference type="RefSeq" id="WP_160382572.1">
    <property type="nucleotide sequence ID" value="NZ_WNXQ01000004.1"/>
</dbReference>
<evidence type="ECO:0000256" key="4">
    <source>
        <dbReference type="ARBA" id="ARBA00022741"/>
    </source>
</evidence>
<keyword evidence="1" id="KW-0813">Transport</keyword>
<dbReference type="InterPro" id="IPR017871">
    <property type="entry name" value="ABC_transporter-like_CS"/>
</dbReference>
<keyword evidence="2" id="KW-0762">Sugar transport</keyword>
<organism evidence="7 8">
    <name type="scientific">Pseudooceanicola pacificus</name>
    <dbReference type="NCBI Taxonomy" id="2676438"/>
    <lineage>
        <taxon>Bacteria</taxon>
        <taxon>Pseudomonadati</taxon>
        <taxon>Pseudomonadota</taxon>
        <taxon>Alphaproteobacteria</taxon>
        <taxon>Rhodobacterales</taxon>
        <taxon>Paracoccaceae</taxon>
        <taxon>Pseudooceanicola</taxon>
    </lineage>
</organism>
<dbReference type="SUPFAM" id="SSF52540">
    <property type="entry name" value="P-loop containing nucleoside triphosphate hydrolases"/>
    <property type="match status" value="2"/>
</dbReference>
<dbReference type="GO" id="GO:0005524">
    <property type="term" value="F:ATP binding"/>
    <property type="evidence" value="ECO:0007669"/>
    <property type="project" value="UniProtKB-KW"/>
</dbReference>
<dbReference type="CDD" id="cd03216">
    <property type="entry name" value="ABC_Carb_Monos_I"/>
    <property type="match status" value="1"/>
</dbReference>
<dbReference type="Gene3D" id="3.40.50.300">
    <property type="entry name" value="P-loop containing nucleotide triphosphate hydrolases"/>
    <property type="match status" value="2"/>
</dbReference>
<name>A0A844WB39_9RHOB</name>
<dbReference type="PANTHER" id="PTHR43790:SF9">
    <property type="entry name" value="GALACTOFURANOSE TRANSPORTER ATP-BINDING PROTEIN YTFR"/>
    <property type="match status" value="1"/>
</dbReference>
<evidence type="ECO:0000313" key="8">
    <source>
        <dbReference type="Proteomes" id="UP000443843"/>
    </source>
</evidence>
<dbReference type="PROSITE" id="PS00211">
    <property type="entry name" value="ABC_TRANSPORTER_1"/>
    <property type="match status" value="1"/>
</dbReference>
<evidence type="ECO:0000256" key="3">
    <source>
        <dbReference type="ARBA" id="ARBA00022737"/>
    </source>
</evidence>
<dbReference type="CDD" id="cd03215">
    <property type="entry name" value="ABC_Carb_Monos_II"/>
    <property type="match status" value="1"/>
</dbReference>
<dbReference type="InterPro" id="IPR050107">
    <property type="entry name" value="ABC_carbohydrate_import_ATPase"/>
</dbReference>
<dbReference type="GO" id="GO:0016887">
    <property type="term" value="F:ATP hydrolysis activity"/>
    <property type="evidence" value="ECO:0007669"/>
    <property type="project" value="InterPro"/>
</dbReference>
<reference evidence="7 8" key="1">
    <citation type="submission" date="2019-11" db="EMBL/GenBank/DDBJ databases">
        <title>Pseudooceanicola pacifica sp. nov., isolated from deep-sea sediment of the Pacific Ocean.</title>
        <authorList>
            <person name="Lyu L."/>
        </authorList>
    </citation>
    <scope>NUCLEOTIDE SEQUENCE [LARGE SCALE GENOMIC DNA]</scope>
    <source>
        <strain evidence="7 8">216_PA32_1</strain>
    </source>
</reference>
<accession>A0A844WB39</accession>
<dbReference type="InterPro" id="IPR003439">
    <property type="entry name" value="ABC_transporter-like_ATP-bd"/>
</dbReference>
<feature type="domain" description="ABC transporter" evidence="6">
    <location>
        <begin position="250"/>
        <end position="496"/>
    </location>
</feature>
<comment type="caution">
    <text evidence="7">The sequence shown here is derived from an EMBL/GenBank/DDBJ whole genome shotgun (WGS) entry which is preliminary data.</text>
</comment>
<dbReference type="SMART" id="SM00382">
    <property type="entry name" value="AAA"/>
    <property type="match status" value="2"/>
</dbReference>
<feature type="domain" description="ABC transporter" evidence="6">
    <location>
        <begin position="7"/>
        <end position="239"/>
    </location>
</feature>
<protein>
    <submittedName>
        <fullName evidence="7">ATP-binding cassette domain-containing protein</fullName>
    </submittedName>
</protein>
<dbReference type="Pfam" id="PF00005">
    <property type="entry name" value="ABC_tran"/>
    <property type="match status" value="2"/>
</dbReference>
<dbReference type="Proteomes" id="UP000443843">
    <property type="component" value="Unassembled WGS sequence"/>
</dbReference>
<proteinExistence type="predicted"/>
<gene>
    <name evidence="7" type="ORF">GLS40_09775</name>
</gene>
<evidence type="ECO:0000259" key="6">
    <source>
        <dbReference type="PROSITE" id="PS50893"/>
    </source>
</evidence>
<evidence type="ECO:0000256" key="5">
    <source>
        <dbReference type="ARBA" id="ARBA00022840"/>
    </source>
</evidence>
<dbReference type="AlphaFoldDB" id="A0A844WB39"/>
<dbReference type="EMBL" id="WNXQ01000004">
    <property type="protein sequence ID" value="MWB78313.1"/>
    <property type="molecule type" value="Genomic_DNA"/>
</dbReference>
<keyword evidence="3" id="KW-0677">Repeat</keyword>